<reference evidence="6" key="2">
    <citation type="submission" date="2021-04" db="EMBL/GenBank/DDBJ databases">
        <authorList>
            <person name="Podell S."/>
        </authorList>
    </citation>
    <scope>NUCLEOTIDE SEQUENCE</scope>
    <source>
        <strain evidence="6">Hildebrandi</strain>
    </source>
</reference>
<organism evidence="6 7">
    <name type="scientific">Nitzschia inconspicua</name>
    <dbReference type="NCBI Taxonomy" id="303405"/>
    <lineage>
        <taxon>Eukaryota</taxon>
        <taxon>Sar</taxon>
        <taxon>Stramenopiles</taxon>
        <taxon>Ochrophyta</taxon>
        <taxon>Bacillariophyta</taxon>
        <taxon>Bacillariophyceae</taxon>
        <taxon>Bacillariophycidae</taxon>
        <taxon>Bacillariales</taxon>
        <taxon>Bacillariaceae</taxon>
        <taxon>Nitzschia</taxon>
    </lineage>
</organism>
<dbReference type="PANTHER" id="PTHR43461">
    <property type="entry name" value="TRANSMEMBRANE PROTEIN 256"/>
    <property type="match status" value="1"/>
</dbReference>
<evidence type="ECO:0000256" key="1">
    <source>
        <dbReference type="ARBA" id="ARBA00004141"/>
    </source>
</evidence>
<dbReference type="Pfam" id="PF04241">
    <property type="entry name" value="DUF423"/>
    <property type="match status" value="1"/>
</dbReference>
<keyword evidence="7" id="KW-1185">Reference proteome</keyword>
<protein>
    <submittedName>
        <fullName evidence="6">DUF423 domain containing protein</fullName>
    </submittedName>
</protein>
<keyword evidence="3 5" id="KW-1133">Transmembrane helix</keyword>
<dbReference type="InterPro" id="IPR006696">
    <property type="entry name" value="DUF423"/>
</dbReference>
<evidence type="ECO:0000256" key="5">
    <source>
        <dbReference type="SAM" id="Phobius"/>
    </source>
</evidence>
<evidence type="ECO:0000313" key="7">
    <source>
        <dbReference type="Proteomes" id="UP000693970"/>
    </source>
</evidence>
<comment type="caution">
    <text evidence="6">The sequence shown here is derived from an EMBL/GenBank/DDBJ whole genome shotgun (WGS) entry which is preliminary data.</text>
</comment>
<evidence type="ECO:0000313" key="6">
    <source>
        <dbReference type="EMBL" id="KAG7367439.1"/>
    </source>
</evidence>
<gene>
    <name evidence="6" type="ORF">IV203_030110</name>
</gene>
<dbReference type="Proteomes" id="UP000693970">
    <property type="component" value="Unassembled WGS sequence"/>
</dbReference>
<dbReference type="AlphaFoldDB" id="A0A9K3Q3Y4"/>
<dbReference type="OrthoDB" id="269173at2759"/>
<evidence type="ECO:0000256" key="4">
    <source>
        <dbReference type="ARBA" id="ARBA00023136"/>
    </source>
</evidence>
<sequence length="146" mass="15159">MPNEKSVGMSDFLRKIAAVLGASGVALGAIGAHAFKDTLTKRGTTASWQTATMYQLFHATAIFSLSSRLSIDEHAKMGMPSSKPETISGNSRMTFLAGQLLSLGTILFSGSIYCLALNVGPKALLGPTTPIGGLLMIGGWVVVGLS</sequence>
<proteinExistence type="predicted"/>
<keyword evidence="4 5" id="KW-0472">Membrane</keyword>
<reference evidence="6" key="1">
    <citation type="journal article" date="2021" name="Sci. Rep.">
        <title>Diploid genomic architecture of Nitzschia inconspicua, an elite biomass production diatom.</title>
        <authorList>
            <person name="Oliver A."/>
            <person name="Podell S."/>
            <person name="Pinowska A."/>
            <person name="Traller J.C."/>
            <person name="Smith S.R."/>
            <person name="McClure R."/>
            <person name="Beliaev A."/>
            <person name="Bohutskyi P."/>
            <person name="Hill E.A."/>
            <person name="Rabines A."/>
            <person name="Zheng H."/>
            <person name="Allen L.Z."/>
            <person name="Kuo A."/>
            <person name="Grigoriev I.V."/>
            <person name="Allen A.E."/>
            <person name="Hazlebeck D."/>
            <person name="Allen E.E."/>
        </authorList>
    </citation>
    <scope>NUCLEOTIDE SEQUENCE</scope>
    <source>
        <strain evidence="6">Hildebrandi</strain>
    </source>
</reference>
<keyword evidence="2 5" id="KW-0812">Transmembrane</keyword>
<evidence type="ECO:0000256" key="3">
    <source>
        <dbReference type="ARBA" id="ARBA00022989"/>
    </source>
</evidence>
<evidence type="ECO:0000256" key="2">
    <source>
        <dbReference type="ARBA" id="ARBA00022692"/>
    </source>
</evidence>
<dbReference type="EMBL" id="JAGRRH010000007">
    <property type="protein sequence ID" value="KAG7367439.1"/>
    <property type="molecule type" value="Genomic_DNA"/>
</dbReference>
<accession>A0A9K3Q3Y4</accession>
<name>A0A9K3Q3Y4_9STRA</name>
<feature type="transmembrane region" description="Helical" evidence="5">
    <location>
        <begin position="92"/>
        <end position="118"/>
    </location>
</feature>
<dbReference type="GO" id="GO:0016020">
    <property type="term" value="C:membrane"/>
    <property type="evidence" value="ECO:0007669"/>
    <property type="project" value="UniProtKB-SubCell"/>
</dbReference>
<feature type="transmembrane region" description="Helical" evidence="5">
    <location>
        <begin position="124"/>
        <end position="145"/>
    </location>
</feature>
<comment type="subcellular location">
    <subcellularLocation>
        <location evidence="1">Membrane</location>
        <topology evidence="1">Multi-pass membrane protein</topology>
    </subcellularLocation>
</comment>
<feature type="transmembrane region" description="Helical" evidence="5">
    <location>
        <begin position="12"/>
        <end position="32"/>
    </location>
</feature>
<dbReference type="PANTHER" id="PTHR43461:SF1">
    <property type="entry name" value="TRANSMEMBRANE PROTEIN 256"/>
    <property type="match status" value="1"/>
</dbReference>